<dbReference type="InterPro" id="IPR007219">
    <property type="entry name" value="XnlR_reg_dom"/>
</dbReference>
<dbReference type="AlphaFoldDB" id="A0A6A6BEF5"/>
<feature type="region of interest" description="Disordered" evidence="8">
    <location>
        <begin position="782"/>
        <end position="805"/>
    </location>
</feature>
<evidence type="ECO:0000256" key="6">
    <source>
        <dbReference type="ARBA" id="ARBA00023163"/>
    </source>
</evidence>
<feature type="region of interest" description="Disordered" evidence="8">
    <location>
        <begin position="1"/>
        <end position="26"/>
    </location>
</feature>
<dbReference type="CDD" id="cd12148">
    <property type="entry name" value="fungal_TF_MHR"/>
    <property type="match status" value="1"/>
</dbReference>
<dbReference type="RefSeq" id="XP_033398242.1">
    <property type="nucleotide sequence ID" value="XM_033546181.1"/>
</dbReference>
<keyword evidence="11" id="KW-1185">Reference proteome</keyword>
<keyword evidence="4" id="KW-0805">Transcription regulation</keyword>
<dbReference type="Gene3D" id="4.10.240.10">
    <property type="entry name" value="Zn(2)-C6 fungal-type DNA-binding domain"/>
    <property type="match status" value="1"/>
</dbReference>
<evidence type="ECO:0000256" key="7">
    <source>
        <dbReference type="ARBA" id="ARBA00023242"/>
    </source>
</evidence>
<dbReference type="PROSITE" id="PS00463">
    <property type="entry name" value="ZN2_CY6_FUNGAL_1"/>
    <property type="match status" value="1"/>
</dbReference>
<dbReference type="InterPro" id="IPR001138">
    <property type="entry name" value="Zn2Cys6_DnaBD"/>
</dbReference>
<evidence type="ECO:0000256" key="5">
    <source>
        <dbReference type="ARBA" id="ARBA00023125"/>
    </source>
</evidence>
<dbReference type="GeneID" id="54303687"/>
<name>A0A6A6BEF5_9PEZI</name>
<dbReference type="InterPro" id="IPR036864">
    <property type="entry name" value="Zn2-C6_fun-type_DNA-bd_sf"/>
</dbReference>
<dbReference type="GO" id="GO:0008270">
    <property type="term" value="F:zinc ion binding"/>
    <property type="evidence" value="ECO:0007669"/>
    <property type="project" value="InterPro"/>
</dbReference>
<evidence type="ECO:0000256" key="2">
    <source>
        <dbReference type="ARBA" id="ARBA00022723"/>
    </source>
</evidence>
<dbReference type="OrthoDB" id="2162761at2759"/>
<keyword evidence="5" id="KW-0238">DNA-binding</keyword>
<dbReference type="Proteomes" id="UP000799438">
    <property type="component" value="Unassembled WGS sequence"/>
</dbReference>
<evidence type="ECO:0000256" key="3">
    <source>
        <dbReference type="ARBA" id="ARBA00022833"/>
    </source>
</evidence>
<comment type="subcellular location">
    <subcellularLocation>
        <location evidence="1">Nucleus</location>
    </subcellularLocation>
</comment>
<dbReference type="Pfam" id="PF00172">
    <property type="entry name" value="Zn_clus"/>
    <property type="match status" value="1"/>
</dbReference>
<dbReference type="GO" id="GO:0006351">
    <property type="term" value="P:DNA-templated transcription"/>
    <property type="evidence" value="ECO:0007669"/>
    <property type="project" value="InterPro"/>
</dbReference>
<dbReference type="SMART" id="SM00066">
    <property type="entry name" value="GAL4"/>
    <property type="match status" value="1"/>
</dbReference>
<dbReference type="GO" id="GO:0000981">
    <property type="term" value="F:DNA-binding transcription factor activity, RNA polymerase II-specific"/>
    <property type="evidence" value="ECO:0007669"/>
    <property type="project" value="InterPro"/>
</dbReference>
<organism evidence="10 11">
    <name type="scientific">Aplosporella prunicola CBS 121167</name>
    <dbReference type="NCBI Taxonomy" id="1176127"/>
    <lineage>
        <taxon>Eukaryota</taxon>
        <taxon>Fungi</taxon>
        <taxon>Dikarya</taxon>
        <taxon>Ascomycota</taxon>
        <taxon>Pezizomycotina</taxon>
        <taxon>Dothideomycetes</taxon>
        <taxon>Dothideomycetes incertae sedis</taxon>
        <taxon>Botryosphaeriales</taxon>
        <taxon>Aplosporellaceae</taxon>
        <taxon>Aplosporella</taxon>
    </lineage>
</organism>
<reference evidence="10" key="1">
    <citation type="journal article" date="2020" name="Stud. Mycol.">
        <title>101 Dothideomycetes genomes: a test case for predicting lifestyles and emergence of pathogens.</title>
        <authorList>
            <person name="Haridas S."/>
            <person name="Albert R."/>
            <person name="Binder M."/>
            <person name="Bloem J."/>
            <person name="Labutti K."/>
            <person name="Salamov A."/>
            <person name="Andreopoulos B."/>
            <person name="Baker S."/>
            <person name="Barry K."/>
            <person name="Bills G."/>
            <person name="Bluhm B."/>
            <person name="Cannon C."/>
            <person name="Castanera R."/>
            <person name="Culley D."/>
            <person name="Daum C."/>
            <person name="Ezra D."/>
            <person name="Gonzalez J."/>
            <person name="Henrissat B."/>
            <person name="Kuo A."/>
            <person name="Liang C."/>
            <person name="Lipzen A."/>
            <person name="Lutzoni F."/>
            <person name="Magnuson J."/>
            <person name="Mondo S."/>
            <person name="Nolan M."/>
            <person name="Ohm R."/>
            <person name="Pangilinan J."/>
            <person name="Park H.-J."/>
            <person name="Ramirez L."/>
            <person name="Alfaro M."/>
            <person name="Sun H."/>
            <person name="Tritt A."/>
            <person name="Yoshinaga Y."/>
            <person name="Zwiers L.-H."/>
            <person name="Turgeon B."/>
            <person name="Goodwin S."/>
            <person name="Spatafora J."/>
            <person name="Crous P."/>
            <person name="Grigoriev I."/>
        </authorList>
    </citation>
    <scope>NUCLEOTIDE SEQUENCE</scope>
    <source>
        <strain evidence="10">CBS 121167</strain>
    </source>
</reference>
<dbReference type="GO" id="GO:0003677">
    <property type="term" value="F:DNA binding"/>
    <property type="evidence" value="ECO:0007669"/>
    <property type="project" value="UniProtKB-KW"/>
</dbReference>
<feature type="domain" description="Zn(2)-C6 fungal-type" evidence="9">
    <location>
        <begin position="33"/>
        <end position="63"/>
    </location>
</feature>
<evidence type="ECO:0000313" key="10">
    <source>
        <dbReference type="EMBL" id="KAF2142530.1"/>
    </source>
</evidence>
<keyword evidence="6" id="KW-0804">Transcription</keyword>
<feature type="compositionally biased region" description="Basic and acidic residues" evidence="8">
    <location>
        <begin position="796"/>
        <end position="805"/>
    </location>
</feature>
<evidence type="ECO:0000256" key="4">
    <source>
        <dbReference type="ARBA" id="ARBA00023015"/>
    </source>
</evidence>
<evidence type="ECO:0000313" key="11">
    <source>
        <dbReference type="Proteomes" id="UP000799438"/>
    </source>
</evidence>
<dbReference type="PROSITE" id="PS50048">
    <property type="entry name" value="ZN2_CY6_FUNGAL_2"/>
    <property type="match status" value="1"/>
</dbReference>
<keyword evidence="2" id="KW-0479">Metal-binding</keyword>
<evidence type="ECO:0000259" key="9">
    <source>
        <dbReference type="PROSITE" id="PS50048"/>
    </source>
</evidence>
<accession>A0A6A6BEF5</accession>
<dbReference type="PANTHER" id="PTHR31313">
    <property type="entry name" value="TY1 ENHANCER ACTIVATOR"/>
    <property type="match status" value="1"/>
</dbReference>
<dbReference type="SMART" id="SM00906">
    <property type="entry name" value="Fungal_trans"/>
    <property type="match status" value="1"/>
</dbReference>
<dbReference type="Pfam" id="PF04082">
    <property type="entry name" value="Fungal_trans"/>
    <property type="match status" value="1"/>
</dbReference>
<protein>
    <recommendedName>
        <fullName evidence="9">Zn(2)-C6 fungal-type domain-containing protein</fullName>
    </recommendedName>
</protein>
<dbReference type="CDD" id="cd00067">
    <property type="entry name" value="GAL4"/>
    <property type="match status" value="1"/>
</dbReference>
<dbReference type="SUPFAM" id="SSF57701">
    <property type="entry name" value="Zn2/Cys6 DNA-binding domain"/>
    <property type="match status" value="1"/>
</dbReference>
<gene>
    <name evidence="10" type="ORF">K452DRAFT_358292</name>
</gene>
<keyword evidence="7" id="KW-0539">Nucleus</keyword>
<dbReference type="EMBL" id="ML995484">
    <property type="protein sequence ID" value="KAF2142530.1"/>
    <property type="molecule type" value="Genomic_DNA"/>
</dbReference>
<dbReference type="InterPro" id="IPR051615">
    <property type="entry name" value="Transcr_Regulatory_Elem"/>
</dbReference>
<evidence type="ECO:0000256" key="8">
    <source>
        <dbReference type="SAM" id="MobiDB-lite"/>
    </source>
</evidence>
<keyword evidence="3" id="KW-0862">Zinc</keyword>
<sequence>MDKSLAPNAVRGGGQNSERDTVKEKKRKCVPLACTACRRRKSKCDGATPCSSCSAVYKTVCNYDADKPSTKKRNFEEHETSTPEALSSLVTSLKSLPENEAATLIRQIQGCDNIEALAKNLQTVNLNQARSDSQGRAAPAPENVVKSHSDGVRRYGSTSMFSFRAEDIQQQEDNWQVPTEPHHGNQTWTAVTTDIEFVYHILRLYFTWSHPFHPVGLKELFYEAFQEGTTRHCNALLVNAILSYGCHYSDRPEARENPQDPRTAGNRFFAEAQRLLHCIETSSIPTVQAVAIMSLREISQCRDSSGYRLIRQCMAMAIELGLHLALPPEEEAKLDSRELVDRSFAFWGCFVIDVLWGLCIGRVSSLPSSAITLDKSTLANYVESPAWEPYNDSTAATPATILLGPTVPQFLYHFASLSEIMNEMVFICYASKSQATSAKVLSCWTSYQSWYQTLPRELSLDVKHLPTHTAPLPHVLLLHMCYHCCVLQLFHFFANVILNSTNLKPREIRSQSAGTISDIMGVYRNTYGVRCGAQLTMHVLIWACIAHLHDCPSEAASRKLLQGIEDLYGVSTNHPFAAECVMIIHRYAQKLNKSLPVGASHIITSIQFGFTKADNNPVGVSSNNLSIAKPWSRQGSKVYPLSMKGKLAIDNCVQEETTNVPGSFDVSASSDSSTPPVLPSTVFFNPQGVFPAYSLSPMSLQTQSFSWLPLVQPEVSFFPGLESSSLELGSSNTTRTASTRGSMLDQIQGYSNNTDTSFYEHHLQCSWPQTEYEHTIKDRAPENEWESHSKTSGRVPDQDQLHHGDYNSCKPHDQATSVWSAQSTSQITDMDHDTSVHRTCTGYAPSQWYPLRPG</sequence>
<dbReference type="GO" id="GO:0005634">
    <property type="term" value="C:nucleus"/>
    <property type="evidence" value="ECO:0007669"/>
    <property type="project" value="UniProtKB-SubCell"/>
</dbReference>
<proteinExistence type="predicted"/>
<dbReference type="PANTHER" id="PTHR31313:SF4">
    <property type="entry name" value="CONIDIAL DEVELOPMENT PROTEIN FLUFFY"/>
    <property type="match status" value="1"/>
</dbReference>
<evidence type="ECO:0000256" key="1">
    <source>
        <dbReference type="ARBA" id="ARBA00004123"/>
    </source>
</evidence>